<feature type="transmembrane region" description="Helical" evidence="1">
    <location>
        <begin position="38"/>
        <end position="59"/>
    </location>
</feature>
<name>A0A2J0ME76_9BACT</name>
<dbReference type="Proteomes" id="UP000229132">
    <property type="component" value="Unassembled WGS sequence"/>
</dbReference>
<evidence type="ECO:0000313" key="3">
    <source>
        <dbReference type="EMBL" id="PIZ86046.1"/>
    </source>
</evidence>
<feature type="transmembrane region" description="Helical" evidence="1">
    <location>
        <begin position="242"/>
        <end position="266"/>
    </location>
</feature>
<feature type="transmembrane region" description="Helical" evidence="1">
    <location>
        <begin position="156"/>
        <end position="176"/>
    </location>
</feature>
<dbReference type="Pfam" id="PF00892">
    <property type="entry name" value="EamA"/>
    <property type="match status" value="1"/>
</dbReference>
<dbReference type="InterPro" id="IPR000620">
    <property type="entry name" value="EamA_dom"/>
</dbReference>
<protein>
    <recommendedName>
        <fullName evidence="2">EamA domain-containing protein</fullName>
    </recommendedName>
</protein>
<dbReference type="GO" id="GO:0016020">
    <property type="term" value="C:membrane"/>
    <property type="evidence" value="ECO:0007669"/>
    <property type="project" value="InterPro"/>
</dbReference>
<sequence length="306" mass="34426">MNWFFIALGAPFLWAFVNIADSYLISKYSQKDKERSSGGLVIFSSLIGIFIAFLMSIFVSGLFDISFLDKVLLFVAGCLTVVWTILYLYTLEIEDISSVVPWFLTVPVFGYVLGYIFLGETLSFYQIVGSIIIFSGLILISINFREGKKILKKKPLVYMAFACFIIAVSGVIFKYVTIEGNFWVSSFWEYLGLGVTGLLIYFFITKHREEFMYMNKTGGHKIFSVNVVSELMSISGNLLTNFALLLAPVVMVFLVSSFQPAIVLFLTILGTKFFPHIVKEDLSLKVLFPKIVAIVLMTVGSVILFL</sequence>
<comment type="caution">
    <text evidence="3">The sequence shown here is derived from an EMBL/GenBank/DDBJ whole genome shotgun (WGS) entry which is preliminary data.</text>
</comment>
<feature type="transmembrane region" description="Helical" evidence="1">
    <location>
        <begin position="286"/>
        <end position="305"/>
    </location>
</feature>
<keyword evidence="1" id="KW-1133">Transmembrane helix</keyword>
<dbReference type="SUPFAM" id="SSF103481">
    <property type="entry name" value="Multidrug resistance efflux transporter EmrE"/>
    <property type="match status" value="1"/>
</dbReference>
<evidence type="ECO:0000259" key="2">
    <source>
        <dbReference type="Pfam" id="PF00892"/>
    </source>
</evidence>
<keyword evidence="1" id="KW-0812">Transmembrane</keyword>
<dbReference type="AlphaFoldDB" id="A0A2J0ME76"/>
<dbReference type="EMBL" id="PFOX01000024">
    <property type="protein sequence ID" value="PIZ86046.1"/>
    <property type="molecule type" value="Genomic_DNA"/>
</dbReference>
<proteinExistence type="predicted"/>
<dbReference type="InterPro" id="IPR037185">
    <property type="entry name" value="EmrE-like"/>
</dbReference>
<feature type="transmembrane region" description="Helical" evidence="1">
    <location>
        <begin position="71"/>
        <end position="90"/>
    </location>
</feature>
<evidence type="ECO:0000313" key="4">
    <source>
        <dbReference type="Proteomes" id="UP000229132"/>
    </source>
</evidence>
<feature type="transmembrane region" description="Helical" evidence="1">
    <location>
        <begin position="124"/>
        <end position="144"/>
    </location>
</feature>
<feature type="transmembrane region" description="Helical" evidence="1">
    <location>
        <begin position="6"/>
        <end position="26"/>
    </location>
</feature>
<accession>A0A2J0ME76</accession>
<evidence type="ECO:0000256" key="1">
    <source>
        <dbReference type="SAM" id="Phobius"/>
    </source>
</evidence>
<feature type="transmembrane region" description="Helical" evidence="1">
    <location>
        <begin position="99"/>
        <end position="118"/>
    </location>
</feature>
<reference evidence="4" key="1">
    <citation type="submission" date="2017-09" db="EMBL/GenBank/DDBJ databases">
        <title>Depth-based differentiation of microbial function through sediment-hosted aquifers and enrichment of novel symbionts in the deep terrestrial subsurface.</title>
        <authorList>
            <person name="Probst A.J."/>
            <person name="Ladd B."/>
            <person name="Jarett J.K."/>
            <person name="Geller-Mcgrath D.E."/>
            <person name="Sieber C.M.K."/>
            <person name="Emerson J.B."/>
            <person name="Anantharaman K."/>
            <person name="Thomas B.C."/>
            <person name="Malmstrom R."/>
            <person name="Stieglmeier M."/>
            <person name="Klingl A."/>
            <person name="Woyke T."/>
            <person name="Ryan C.M."/>
            <person name="Banfield J.F."/>
        </authorList>
    </citation>
    <scope>NUCLEOTIDE SEQUENCE [LARGE SCALE GENOMIC DNA]</scope>
</reference>
<organism evidence="3 4">
    <name type="scientific">Candidatus Nomurabacteria bacterium CG_4_10_14_0_2_um_filter_33_9</name>
    <dbReference type="NCBI Taxonomy" id="1974728"/>
    <lineage>
        <taxon>Bacteria</taxon>
        <taxon>Candidatus Nomuraibacteriota</taxon>
    </lineage>
</organism>
<feature type="transmembrane region" description="Helical" evidence="1">
    <location>
        <begin position="182"/>
        <end position="204"/>
    </location>
</feature>
<feature type="domain" description="EamA" evidence="2">
    <location>
        <begin position="3"/>
        <end position="141"/>
    </location>
</feature>
<gene>
    <name evidence="3" type="ORF">COX94_01205</name>
</gene>
<keyword evidence="1" id="KW-0472">Membrane</keyword>